<sequence length="168" mass="17169">MKSLIIPALLATAASLATAPAALAELSVKLSGGWDGKRVPAGQHCPLFGGKGATPPMQVSGLPQGTAWVYVEFNDRSYKPLSRDGGHGVIGYPVNGASANLHSVPGLAGKLPGQAKVIKPARGTGKYKSSGYLPPCSGGKGNAYFAVVKAISAKGQVLDRGQVELGRY</sequence>
<gene>
    <name evidence="2" type="ORF">DCS45_04260</name>
</gene>
<comment type="caution">
    <text evidence="2">The sequence shown here is derived from an EMBL/GenBank/DDBJ whole genome shotgun (WGS) entry which is preliminary data.</text>
</comment>
<accession>A0A348W967</accession>
<dbReference type="Gene3D" id="3.90.280.10">
    <property type="entry name" value="PEBP-like"/>
    <property type="match status" value="1"/>
</dbReference>
<dbReference type="RefSeq" id="WP_339856573.1">
    <property type="nucleotide sequence ID" value="NZ_CAXAXR010000044.1"/>
</dbReference>
<dbReference type="Proteomes" id="UP000264719">
    <property type="component" value="Unassembled WGS sequence"/>
</dbReference>
<reference evidence="2 3" key="1">
    <citation type="journal article" date="2018" name="Nat. Biotechnol.">
        <title>A standardized bacterial taxonomy based on genome phylogeny substantially revises the tree of life.</title>
        <authorList>
            <person name="Parks D.H."/>
            <person name="Chuvochina M."/>
            <person name="Waite D.W."/>
            <person name="Rinke C."/>
            <person name="Skarshewski A."/>
            <person name="Chaumeil P.A."/>
            <person name="Hugenholtz P."/>
        </authorList>
    </citation>
    <scope>NUCLEOTIDE SEQUENCE [LARGE SCALE GENOMIC DNA]</scope>
    <source>
        <strain evidence="2">UBA9169</strain>
    </source>
</reference>
<dbReference type="InterPro" id="IPR036610">
    <property type="entry name" value="PEBP-like_sf"/>
</dbReference>
<dbReference type="AlphaFoldDB" id="A0A348W967"/>
<organism evidence="2 3">
    <name type="scientific">Roseovarius nubinhibens</name>
    <dbReference type="NCBI Taxonomy" id="314263"/>
    <lineage>
        <taxon>Bacteria</taxon>
        <taxon>Pseudomonadati</taxon>
        <taxon>Pseudomonadota</taxon>
        <taxon>Alphaproteobacteria</taxon>
        <taxon>Rhodobacterales</taxon>
        <taxon>Roseobacteraceae</taxon>
        <taxon>Roseovarius</taxon>
    </lineage>
</organism>
<protein>
    <submittedName>
        <fullName evidence="2">Uncharacterized protein</fullName>
    </submittedName>
</protein>
<evidence type="ECO:0000313" key="3">
    <source>
        <dbReference type="Proteomes" id="UP000264719"/>
    </source>
</evidence>
<feature type="chain" id="PRO_5017005226" evidence="1">
    <location>
        <begin position="25"/>
        <end position="168"/>
    </location>
</feature>
<evidence type="ECO:0000256" key="1">
    <source>
        <dbReference type="SAM" id="SignalP"/>
    </source>
</evidence>
<keyword evidence="1" id="KW-0732">Signal</keyword>
<dbReference type="EMBL" id="DMVW01000044">
    <property type="protein sequence ID" value="HAR51079.1"/>
    <property type="molecule type" value="Genomic_DNA"/>
</dbReference>
<feature type="signal peptide" evidence="1">
    <location>
        <begin position="1"/>
        <end position="24"/>
    </location>
</feature>
<evidence type="ECO:0000313" key="2">
    <source>
        <dbReference type="EMBL" id="HAR51079.1"/>
    </source>
</evidence>
<proteinExistence type="predicted"/>
<name>A0A348W967_9RHOB</name>